<evidence type="ECO:0000313" key="2">
    <source>
        <dbReference type="Proteomes" id="UP000541444"/>
    </source>
</evidence>
<keyword evidence="2" id="KW-1185">Reference proteome</keyword>
<dbReference type="Proteomes" id="UP000541444">
    <property type="component" value="Unassembled WGS sequence"/>
</dbReference>
<evidence type="ECO:0000313" key="1">
    <source>
        <dbReference type="EMBL" id="KAF6153190.1"/>
    </source>
</evidence>
<dbReference type="EMBL" id="JACGCM010001580">
    <property type="protein sequence ID" value="KAF6153190.1"/>
    <property type="molecule type" value="Genomic_DNA"/>
</dbReference>
<reference evidence="1 2" key="1">
    <citation type="journal article" date="2020" name="IScience">
        <title>Genome Sequencing of the Endangered Kingdonia uniflora (Circaeasteraceae, Ranunculales) Reveals Potential Mechanisms of Evolutionary Specialization.</title>
        <authorList>
            <person name="Sun Y."/>
            <person name="Deng T."/>
            <person name="Zhang A."/>
            <person name="Moore M.J."/>
            <person name="Landis J.B."/>
            <person name="Lin N."/>
            <person name="Zhang H."/>
            <person name="Zhang X."/>
            <person name="Huang J."/>
            <person name="Zhang X."/>
            <person name="Sun H."/>
            <person name="Wang H."/>
        </authorList>
    </citation>
    <scope>NUCLEOTIDE SEQUENCE [LARGE SCALE GENOMIC DNA]</scope>
    <source>
        <strain evidence="1">TB1705</strain>
        <tissue evidence="1">Leaf</tissue>
    </source>
</reference>
<protein>
    <submittedName>
        <fullName evidence="1">Uncharacterized protein</fullName>
    </submittedName>
</protein>
<gene>
    <name evidence="1" type="ORF">GIB67_016669</name>
</gene>
<accession>A0A7J7MEG0</accession>
<organism evidence="1 2">
    <name type="scientific">Kingdonia uniflora</name>
    <dbReference type="NCBI Taxonomy" id="39325"/>
    <lineage>
        <taxon>Eukaryota</taxon>
        <taxon>Viridiplantae</taxon>
        <taxon>Streptophyta</taxon>
        <taxon>Embryophyta</taxon>
        <taxon>Tracheophyta</taxon>
        <taxon>Spermatophyta</taxon>
        <taxon>Magnoliopsida</taxon>
        <taxon>Ranunculales</taxon>
        <taxon>Circaeasteraceae</taxon>
        <taxon>Kingdonia</taxon>
    </lineage>
</organism>
<comment type="caution">
    <text evidence="1">The sequence shown here is derived from an EMBL/GenBank/DDBJ whole genome shotgun (WGS) entry which is preliminary data.</text>
</comment>
<dbReference type="AlphaFoldDB" id="A0A7J7MEG0"/>
<name>A0A7J7MEG0_9MAGN</name>
<sequence length="82" mass="9375">MQQQAYPRNNSSNLHFRCPCSLNHLFIEPTIIYDSTIIHKSCPIQPHFMKNQMTKLNSLEHEVGVIQRGELIAHIGLAEHGP</sequence>
<proteinExistence type="predicted"/>